<protein>
    <submittedName>
        <fullName evidence="1">Uncharacterized protein</fullName>
    </submittedName>
</protein>
<name>A0ACC2F7K3_DALPE</name>
<keyword evidence="2" id="KW-1185">Reference proteome</keyword>
<proteinExistence type="predicted"/>
<reference evidence="1" key="1">
    <citation type="submission" date="2021-05" db="EMBL/GenBank/DDBJ databases">
        <authorList>
            <person name="Pan Q."/>
            <person name="Jouanno E."/>
            <person name="Zahm M."/>
            <person name="Klopp C."/>
            <person name="Cabau C."/>
            <person name="Louis A."/>
            <person name="Berthelot C."/>
            <person name="Parey E."/>
            <person name="Roest Crollius H."/>
            <person name="Montfort J."/>
            <person name="Robinson-Rechavi M."/>
            <person name="Bouchez O."/>
            <person name="Lampietro C."/>
            <person name="Lopez Roques C."/>
            <person name="Donnadieu C."/>
            <person name="Postlethwait J."/>
            <person name="Bobe J."/>
            <person name="Dillon D."/>
            <person name="Chandos A."/>
            <person name="von Hippel F."/>
            <person name="Guiguen Y."/>
        </authorList>
    </citation>
    <scope>NUCLEOTIDE SEQUENCE</scope>
    <source>
        <strain evidence="1">YG-Jan2019</strain>
    </source>
</reference>
<accession>A0ACC2F7K3</accession>
<gene>
    <name evidence="1" type="ORF">DPEC_G00325400</name>
</gene>
<dbReference type="Proteomes" id="UP001157502">
    <property type="component" value="Chromosome 32"/>
</dbReference>
<comment type="caution">
    <text evidence="1">The sequence shown here is derived from an EMBL/GenBank/DDBJ whole genome shotgun (WGS) entry which is preliminary data.</text>
</comment>
<evidence type="ECO:0000313" key="1">
    <source>
        <dbReference type="EMBL" id="KAJ7987333.1"/>
    </source>
</evidence>
<dbReference type="EMBL" id="CM055759">
    <property type="protein sequence ID" value="KAJ7987333.1"/>
    <property type="molecule type" value="Genomic_DNA"/>
</dbReference>
<evidence type="ECO:0000313" key="2">
    <source>
        <dbReference type="Proteomes" id="UP001157502"/>
    </source>
</evidence>
<organism evidence="1 2">
    <name type="scientific">Dallia pectoralis</name>
    <name type="common">Alaska blackfish</name>
    <dbReference type="NCBI Taxonomy" id="75939"/>
    <lineage>
        <taxon>Eukaryota</taxon>
        <taxon>Metazoa</taxon>
        <taxon>Chordata</taxon>
        <taxon>Craniata</taxon>
        <taxon>Vertebrata</taxon>
        <taxon>Euteleostomi</taxon>
        <taxon>Actinopterygii</taxon>
        <taxon>Neopterygii</taxon>
        <taxon>Teleostei</taxon>
        <taxon>Protacanthopterygii</taxon>
        <taxon>Esociformes</taxon>
        <taxon>Umbridae</taxon>
        <taxon>Dallia</taxon>
    </lineage>
</organism>
<sequence length="1113" mass="126440">MSEDIGRKVQPFTIGTILAPGRFKCPGLRLQSSWQSGSEGKITLQSSLHDRLSLYPSHAQVCGGTPGLAHLSRASPAKQTPTTCVPFRQHQLEDTAALPPLGVFQAFITTSRSIKKINISSSPEKEHITWRKQEPSDDRVISVGPVLRPGTEDNNNNNNNNKPGLARILGVYKPSLHIKSHQGQGTSPHPQFQFAAIPQPHPPLQTQRCPQVGQHYQTQLQKFTVSADKTLSWLKDNVTMATQVCSLIGSEAKRLQDVLEQELIMNRDKIEVVKQEGRELIRNQNPSSSKIQEFLTRLNDLWEELKRRHHRNHIYLQSKEEMNYKVMKELQHLGIIEAWLHALEMSLWNSQVVSDPDTMRQAEIESCLLQKELSVQGLELATLRQEVDRLESHRSSEGLGYPRTGDLQVPHIHLLERMEQVERKYQSVQTVLTLHTASLQDSRMLTEFLESVELEESQEVRGEDYNSKDALYTNMSSASTLLDDACREVAAPLMKTIVDPIGELREAVEMLNDTVRERGRAQSHIHDKDIQNLIRQLAVLSVRVEDHLCCSIKLTLELVQIESDMALRCEPESCGLGSLDEQQHHLEVDYAKLTVEIEELQKQMCHLVELCPERVSILGVKVQETMRMWWDLGKNMDENRHRLQQCVALQEFFRNYLSIMLWTEETHEFILSERVFHCGRDQEHLAAELDMDNQINKKFEEFVQLDATGRMLLDTEHHLANMQIQECLDESRSMLDWILINWRAQKHRRNLGKQNTENTTEIIYSEHPREPTVDPIYSNMTDDHTTEKNTYTHKAKLLSGGPVENIYSEASAGSPLRNPSHSESHQPTAGTVSEKQPTATDLNNDYQVMTSDGYELMNNVHGQAERSSDLIGPQTIKDLGKHGDSHVEVKEEQTSEPVHRPTKSFWKRCQGLLENTLGSLRRKRSRYVQSTDQVSTYLHVKENKMAASAPVYEGITLPRLHDKTLQSSAFSSGPPCFVSSFSPPTSSSTPLSIFSTLKKRKSKRDPGQHTIQRTMGVVVEELTERACPNQTSTQPITSYNTQTWPMKNAFRKKKSQSNAEEVRPGTRVEFKDYVQNPLAKDIIDECSGVFTISPYAVTKASAIAPPRGPMRSH</sequence>